<protein>
    <submittedName>
        <fullName evidence="1">Uncharacterized protein</fullName>
    </submittedName>
</protein>
<sequence length="80" mass="9065">MPLRGIKRGTVQGRDQVGHMPAYDIVHSAPILMLRALLQLSFARHFFNNILEKGERKQPPPESAFACEADCELTSEFRAR</sequence>
<reference evidence="1 2" key="1">
    <citation type="submission" date="2017-05" db="EMBL/GenBank/DDBJ databases">
        <authorList>
            <person name="Varghese N."/>
            <person name="Submissions S."/>
        </authorList>
    </citation>
    <scope>NUCLEOTIDE SEQUENCE [LARGE SCALE GENOMIC DNA]</scope>
    <source>
        <strain evidence="1 2">DSM 100094</strain>
    </source>
</reference>
<name>A0A521CNL3_9RHOB</name>
<evidence type="ECO:0000313" key="2">
    <source>
        <dbReference type="Proteomes" id="UP000319014"/>
    </source>
</evidence>
<proteinExistence type="predicted"/>
<accession>A0A521CNL3</accession>
<evidence type="ECO:0000313" key="1">
    <source>
        <dbReference type="EMBL" id="SMO60260.1"/>
    </source>
</evidence>
<gene>
    <name evidence="1" type="ORF">SAMN06265221_1054</name>
</gene>
<dbReference type="Proteomes" id="UP000319014">
    <property type="component" value="Unassembled WGS sequence"/>
</dbReference>
<dbReference type="EMBL" id="FXTK01000005">
    <property type="protein sequence ID" value="SMO60260.1"/>
    <property type="molecule type" value="Genomic_DNA"/>
</dbReference>
<dbReference type="AlphaFoldDB" id="A0A521CNL3"/>
<keyword evidence="2" id="KW-1185">Reference proteome</keyword>
<organism evidence="1 2">
    <name type="scientific">Paracoccus laeviglucosivorans</name>
    <dbReference type="NCBI Taxonomy" id="1197861"/>
    <lineage>
        <taxon>Bacteria</taxon>
        <taxon>Pseudomonadati</taxon>
        <taxon>Pseudomonadota</taxon>
        <taxon>Alphaproteobacteria</taxon>
        <taxon>Rhodobacterales</taxon>
        <taxon>Paracoccaceae</taxon>
        <taxon>Paracoccus</taxon>
    </lineage>
</organism>